<keyword evidence="9" id="KW-1185">Reference proteome</keyword>
<feature type="region of interest" description="Disordered" evidence="4">
    <location>
        <begin position="853"/>
        <end position="878"/>
    </location>
</feature>
<dbReference type="OrthoDB" id="415871at2759"/>
<evidence type="ECO:0000256" key="3">
    <source>
        <dbReference type="ARBA" id="ARBA00022833"/>
    </source>
</evidence>
<sequence>NFVNDGHCFDLAQKDQTLACSGKTHLQRSSVSTLRWILQVIQAHHSNDRHFTAKVKREIAAMTQQQKNSGWLCLWCRVMNWKHALCCHRCGGKWYEVGEDTEDGNQAYAQWHQSPRRRQAPGDNHQRPKSPRPKGKGRGGYTPSPRPKQNRHRRGKKTADTSALADAQQAKPPVLPEVGNGSTSWLALLQMQQAANQAAQASQEASNAAPSTAPPQQSAAMRQLLTSLKKDQEKLSPENQELVKTLTVKEEKNEEKELQIAAKDMGKARRDLQEAFEARSNLHHKWRTFLSMSVAQWQAFTTEFQQQESAANLTIQAAKDSLALAKQNLETSKEAFQSPRDVRQVSEVHDVMSDEETQEDQGAQKLQEGLQNLTTSLQDLHKAAEDAIAVENASKKARLSDATDVSGLPGGKALQPFGCEYQGRAPICSDVFQMKWTHRILSEPDFRTEWHARAAAVRLSFECDTISESFTSRKPWTQSDKHPHYRVHFDDSFSLLCSDPEAGICSIFHGKHGDVQTFIKQFQNTTLLDDDPLSNSSAVSISQRDDIPQDECNLMQLATHMASGIVTANEPGVPVWYPLPDRGMLPADDHDMDQASDDSDGDRSDEDPGRDEDPVDPDSPDDLIHPPSESSDRQSALMYHLDDQPIHAMLFWTDFERLMSEIARHYQIHREALFDSYELNMRPKDIPPGTAPLLVHFVNDFPHGANLVLALVDIELHGNECETHFQTFPDLQRRVIPVPGRLTRDVLLRLAKVLDYCKVEHERCLVEVNAVPWNVQNRLPIDMQHGDYIRILIPPPTDCRVGTQEMLNDSHHLTVEDFWGRYYVPSSPEDASGSDHSSVSPSLIDSEAIKREFGPHSDTDQDDHSQMQLPNAPAAASSDNNVNLAQQVEQIVNSSCLLAFNIEEIWSWPFWYRGLFTTFGQHAIVENDNEGPVCYYDTWYADCREESVTEVSRPLRLDSMHNLWQHDIQHLWRDKIQEGIPIHVVWVMPAPPPQPMSRSAGHLIIYQFPNERLVPFLTTIQFVALEDHGTTIACVVGDPSATPVAIVQRLNLDRVCRGRLCTLHRGAISGGIRHTWTMPIVIGENLRLVIPPFGARAHIDILSYPNCVEIVQTGPIPDAFDISMRLEDHSEFTRELHEYWTQFSRRGPAGLEMLLEINTWYLDAQFVPFNEQSRPVILGEDFFQWEQQIREKWADLADASADITFVFVRPTPPGWPIDHIHVLALQQFEPGSTGIGGLVTIYDEALGRGAPSTIATVLPRDLNRQRLVDASGRQVWPGHSCSAWFEGFEIRDSTVFQASHGQSFLVQISRPQLQSWDQPLPAEDTNALLQLRVESVLPAVTSNEVRPVAKVQATTAIRLIPAFSFDSADVTLPSFIEIEEDFGSQEVEHELLSFGLQVIAFVIDQKSAALCCPLVPVTQEPVGRIVSVNLSPQAIQRYQVHYFQQGCKCDDIQLMQILQAAGFAKAVILQQFWHQHDVAEIHFTIPEGTLAVPVGPVRVQKPWPARQPIVPAAPMFQLHNEEVAQCALELGVSAADIQNFFTKVHWPLCDITHDLDLPECSAVACQSLDRLEHYDRLVIYTDGSSHSGRLHRSTAFIDATSIPDSWAFLVLGEKYGQDDVSSLVLLGWMSHQVRYEHTSSAFLGARSVNPLIAEREALTWAFLWRIFLNTNKPTTFRTDSATTKGQAEGTIGTSECDMSFQLLRGCYHLLETALPSDALQISHVFGHLNEPWNEFVDHVAKREAQASYYLSWPDVDLNRWKPLIPHLWLIFAQKFGAPKFCGSSFAVPPPALPCIQASKDLAPEDKPQWTQIDFVLSLVTANVQSLGRSADGFAGKTSYLRNQFAQLNVNFLGIQEARSEEGASQVGDILRLCSGACKNNLGVELWCNLSCPLGWINGKPILVKRSDVNVAHRDPRRLLTHFQIDLMPFWILVLHAPQSGQSRDLRASWWTETQELLHNIVRSDEPLFVCIDANAAPGPCDHKHVFIKGFETSSSTPFLRDFLELFDLCLPATWSKHRGDRETWTSPDGHSSHMIDFICVPIDLFDQVTFSCLLDNFDLGTQNVDHTATALEIRWQKNHEVLQSHDKTKSRVAFDRGQIASAQLQKHLQDHCVQPWNCSVDVHFDDLQEHFLTCLSKSCPRAKQLRKKPYLTEALWQCRSDKILTRRKLKEAKKLLIRETLARIFQAWKTRDIQDASPVLALSFNFGTTLRCSLLKLLVKFVKVSKQLAKGLRQSKFEHLHQRLEQLPAEASAGQIQHLLKPFIGPSSKLRQGMPPLPTIRNQQGELCHRRQDTIDRWVEHFAAIEGGERISMSELHSKWAHNLACLSSEECRLPIQEIPTRVELEFALRQMKDGKASGPDGIPSELCRHFPGPVALQIYTLLLKSAIQGHEPLLLKGGVALPIWKGKKAKDTCNAYRSILLSSNIGKAIHKTMRMKQTQVYEAFLAHQQIGGRKKVPVVLGSHLAKAFLRVHHAQLHATAVLFVDLEAAFYQVVRPLALAGKWNDEILASMAQRLRMPEDTIHALYQHLHQPSAIELAGLPQFAQNAVRAYHTDTFFQVPSQEDCVQTHLGTRPGDAYADIVFGFLMARILHQFCARLQAHDVISQIPQCDTPSWFETHCHGGPLQKTCIDFIGPTWMDDLALCLWGSSNNALASKLGTATSTLLDLMREHAMCPNLSKGKTELMVTPKGPGTNAWKKRLYGPQATGLYPILGEAETYQVPVVSSYVHLGSILHHSGSNKQEAKRRIAIANACFNKHRKLIFQNHLLPLKKRVELFNSLVMSKLCYAMETWTLADWKTREYVHAAIMRLYKRLLKIDVADHVSDDQVLCALEVPSPSEVLRRTRLRYISTLLQVDKSACWGLLNQDSIWNRLVQDDLCWMWRNLCNSSDLGPPDTHIARWIEIMRFHRSFWKRLVRRAVHHSIAQRKKEFKCQQFHLGIRELLQAHHIWPNASDQNQTVAHDAEAQVFGCMCCQCSFRTLGGEGAHMFRKHAVVHPVRISHVHWGLYECIVETAIELEQPTALCVTLKTVITSFAVTHCLQELIDAAAWPFLQQPRNTAPPCQPDCVTLEAQCRQIAFQNMREEQRRLGRHRVILHAFSGRRRPGDIQFFLEALYNSADGTVLHVVSLDLMTDRIWGDASRSETQQFWRAAADDGRAHGFLAGPPCETWSQARFVATGDDRGPRPVRSTSHLWGLEALSLRELEQVLMGNELLQFSLDMMLRLYFSDGFGVVEHPDEPQDEDKPSIWKLPVLDLFRAIENFHEIRFGQGLLGAASPKPTRLLVLNLPGLRTTLRRHHLSKDPPKSSSIGKQQDGTWKTAYLKEYPPAMSRALAVEFKEWFQRQITDCSLQGDHAFVSRCRQMNARRFTEHIGQDFASK</sequence>
<feature type="region of interest" description="Disordered" evidence="4">
    <location>
        <begin position="577"/>
        <end position="634"/>
    </location>
</feature>
<dbReference type="EMBL" id="CAMXCT010002045">
    <property type="protein sequence ID" value="CAI3995184.1"/>
    <property type="molecule type" value="Genomic_DNA"/>
</dbReference>
<keyword evidence="8" id="KW-0255">Endonuclease</keyword>
<keyword evidence="3" id="KW-0862">Zinc</keyword>
<evidence type="ECO:0000256" key="1">
    <source>
        <dbReference type="ARBA" id="ARBA00022723"/>
    </source>
</evidence>
<keyword evidence="1" id="KW-0479">Metal-binding</keyword>
<evidence type="ECO:0000313" key="7">
    <source>
        <dbReference type="EMBL" id="CAL1148559.1"/>
    </source>
</evidence>
<feature type="non-terminal residue" evidence="6">
    <location>
        <position position="3379"/>
    </location>
</feature>
<dbReference type="PROSITE" id="PS01358">
    <property type="entry name" value="ZF_RANBP2_1"/>
    <property type="match status" value="1"/>
</dbReference>
<dbReference type="InterPro" id="IPR036691">
    <property type="entry name" value="Endo/exonu/phosph_ase_sf"/>
</dbReference>
<reference evidence="7" key="2">
    <citation type="submission" date="2024-04" db="EMBL/GenBank/DDBJ databases">
        <authorList>
            <person name="Chen Y."/>
            <person name="Shah S."/>
            <person name="Dougan E. K."/>
            <person name="Thang M."/>
            <person name="Chan C."/>
        </authorList>
    </citation>
    <scope>NUCLEOTIDE SEQUENCE [LARGE SCALE GENOMIC DNA]</scope>
</reference>
<dbReference type="Proteomes" id="UP001152797">
    <property type="component" value="Unassembled WGS sequence"/>
</dbReference>
<dbReference type="GO" id="GO:0003676">
    <property type="term" value="F:nucleic acid binding"/>
    <property type="evidence" value="ECO:0007669"/>
    <property type="project" value="InterPro"/>
</dbReference>
<dbReference type="InterPro" id="IPR012337">
    <property type="entry name" value="RNaseH-like_sf"/>
</dbReference>
<dbReference type="EMBL" id="CAMXCT020002045">
    <property type="protein sequence ID" value="CAL1148559.1"/>
    <property type="molecule type" value="Genomic_DNA"/>
</dbReference>
<dbReference type="PANTHER" id="PTHR47027">
    <property type="entry name" value="REVERSE TRANSCRIPTASE DOMAIN-CONTAINING PROTEIN"/>
    <property type="match status" value="1"/>
</dbReference>
<dbReference type="EMBL" id="CAMXCT030002045">
    <property type="protein sequence ID" value="CAL4782496.1"/>
    <property type="molecule type" value="Genomic_DNA"/>
</dbReference>
<evidence type="ECO:0000256" key="4">
    <source>
        <dbReference type="SAM" id="MobiDB-lite"/>
    </source>
</evidence>
<evidence type="ECO:0000259" key="5">
    <source>
        <dbReference type="PROSITE" id="PS01358"/>
    </source>
</evidence>
<protein>
    <submittedName>
        <fullName evidence="8">Endonuclease/exonuclease/phosphatase domain-containing protein</fullName>
    </submittedName>
</protein>
<reference evidence="6" key="1">
    <citation type="submission" date="2022-10" db="EMBL/GenBank/DDBJ databases">
        <authorList>
            <person name="Chen Y."/>
            <person name="Dougan E. K."/>
            <person name="Chan C."/>
            <person name="Rhodes N."/>
            <person name="Thang M."/>
        </authorList>
    </citation>
    <scope>NUCLEOTIDE SEQUENCE</scope>
</reference>
<dbReference type="SUPFAM" id="SSF56219">
    <property type="entry name" value="DNase I-like"/>
    <property type="match status" value="1"/>
</dbReference>
<feature type="compositionally biased region" description="Basic residues" evidence="4">
    <location>
        <begin position="127"/>
        <end position="137"/>
    </location>
</feature>
<comment type="caution">
    <text evidence="6">The sequence shown here is derived from an EMBL/GenBank/DDBJ whole genome shotgun (WGS) entry which is preliminary data.</text>
</comment>
<organism evidence="6">
    <name type="scientific">Cladocopium goreaui</name>
    <dbReference type="NCBI Taxonomy" id="2562237"/>
    <lineage>
        <taxon>Eukaryota</taxon>
        <taxon>Sar</taxon>
        <taxon>Alveolata</taxon>
        <taxon>Dinophyceae</taxon>
        <taxon>Suessiales</taxon>
        <taxon>Symbiodiniaceae</taxon>
        <taxon>Cladocopium</taxon>
    </lineage>
</organism>
<dbReference type="Gene3D" id="3.30.420.10">
    <property type="entry name" value="Ribonuclease H-like superfamily/Ribonuclease H"/>
    <property type="match status" value="1"/>
</dbReference>
<dbReference type="InterPro" id="IPR036397">
    <property type="entry name" value="RNaseH_sf"/>
</dbReference>
<feature type="compositionally biased region" description="Basic and acidic residues" evidence="4">
    <location>
        <begin position="853"/>
        <end position="865"/>
    </location>
</feature>
<name>A0A9P1CP34_9DINO</name>
<feature type="domain" description="RanBP2-type" evidence="5">
    <location>
        <begin position="71"/>
        <end position="90"/>
    </location>
</feature>
<dbReference type="SUPFAM" id="SSF53098">
    <property type="entry name" value="Ribonuclease H-like"/>
    <property type="match status" value="1"/>
</dbReference>
<evidence type="ECO:0000313" key="9">
    <source>
        <dbReference type="Proteomes" id="UP001152797"/>
    </source>
</evidence>
<evidence type="ECO:0000313" key="8">
    <source>
        <dbReference type="EMBL" id="CAL4782496.1"/>
    </source>
</evidence>
<keyword evidence="2" id="KW-0863">Zinc-finger</keyword>
<dbReference type="InterPro" id="IPR001876">
    <property type="entry name" value="Znf_RanBP2"/>
</dbReference>
<dbReference type="PANTHER" id="PTHR47027:SF20">
    <property type="entry name" value="REVERSE TRANSCRIPTASE-LIKE PROTEIN WITH RNA-DIRECTED DNA POLYMERASE DOMAIN"/>
    <property type="match status" value="1"/>
</dbReference>
<feature type="compositionally biased region" description="Acidic residues" evidence="4">
    <location>
        <begin position="594"/>
        <end position="621"/>
    </location>
</feature>
<evidence type="ECO:0000313" key="6">
    <source>
        <dbReference type="EMBL" id="CAI3995184.1"/>
    </source>
</evidence>
<feature type="region of interest" description="Disordered" evidence="4">
    <location>
        <begin position="198"/>
        <end position="219"/>
    </location>
</feature>
<feature type="region of interest" description="Disordered" evidence="4">
    <location>
        <begin position="110"/>
        <end position="179"/>
    </location>
</feature>
<accession>A0A9P1CP34</accession>
<gene>
    <name evidence="6" type="ORF">C1SCF055_LOCUS21775</name>
</gene>
<keyword evidence="8" id="KW-0378">Hydrolase</keyword>
<dbReference type="Gene3D" id="3.60.10.10">
    <property type="entry name" value="Endonuclease/exonuclease/phosphatase"/>
    <property type="match status" value="1"/>
</dbReference>
<evidence type="ECO:0000256" key="2">
    <source>
        <dbReference type="ARBA" id="ARBA00022771"/>
    </source>
</evidence>
<proteinExistence type="predicted"/>
<keyword evidence="8" id="KW-0540">Nuclease</keyword>
<dbReference type="GO" id="GO:0004519">
    <property type="term" value="F:endonuclease activity"/>
    <property type="evidence" value="ECO:0007669"/>
    <property type="project" value="UniProtKB-KW"/>
</dbReference>
<dbReference type="GO" id="GO:0008270">
    <property type="term" value="F:zinc ion binding"/>
    <property type="evidence" value="ECO:0007669"/>
    <property type="project" value="UniProtKB-KW"/>
</dbReference>